<protein>
    <recommendedName>
        <fullName evidence="4">Homoserine O-succinyltransferase</fullName>
        <shortName evidence="4">HST</shortName>
        <ecNumber evidence="4">2.3.1.46</ecNumber>
    </recommendedName>
    <alternativeName>
        <fullName evidence="4">Homoserine transsuccinylase</fullName>
        <shortName evidence="4">HTS</shortName>
    </alternativeName>
</protein>
<dbReference type="PANTHER" id="PTHR20919">
    <property type="entry name" value="HOMOSERINE O-SUCCINYLTRANSFERASE"/>
    <property type="match status" value="1"/>
</dbReference>
<feature type="binding site" evidence="4">
    <location>
        <position position="184"/>
    </location>
    <ligand>
        <name>substrate</name>
    </ligand>
</feature>
<feature type="active site" description="Proton acceptor" evidence="4">
    <location>
        <position position="227"/>
    </location>
</feature>
<dbReference type="GO" id="GO:0009086">
    <property type="term" value="P:methionine biosynthetic process"/>
    <property type="evidence" value="ECO:0007669"/>
    <property type="project" value="UniProtKB-UniRule"/>
</dbReference>
<sequence length="331" mass="35952">MLEHAASGEAGFAETAPPPRFEAAAPAPRLRIGLLNNMPDTALVQTERQFRRLIGGDVELSFFSLASVPRGPLARAHLDRFYAPHTALASAGLDALVITGSEPKAARLDAEPYYADFTGVVDWVAQGTVSTLFSCLAAHAAVLHLDGIERRPMATKLSGVYSCATSRVHPLLAGLSPVMPVPHSRWNDLPEAGLLAKGYAVLRRSDAIGVDLFVRDASSLMVFLQGHPEYETDTLAREYRRDIGRFLDGSRDTFPDLPENYYTDDAAAQLDAFADRARRHRAPALHADFPAMDATPPRPAAWQDGAARLFRNWLALVAANRALRMASEAVA</sequence>
<dbReference type="UniPathway" id="UPA00051">
    <property type="reaction ID" value="UER00075"/>
</dbReference>
<feature type="site" description="Important for acyl-CoA specificity" evidence="4">
    <location>
        <position position="136"/>
    </location>
</feature>
<reference evidence="8" key="1">
    <citation type="submission" date="2016-10" db="EMBL/GenBank/DDBJ databases">
        <authorList>
            <person name="Varghese N."/>
            <person name="Submissions S."/>
        </authorList>
    </citation>
    <scope>NUCLEOTIDE SEQUENCE [LARGE SCALE GENOMIC DNA]</scope>
    <source>
        <strain evidence="8">CGMCC 1.6474</strain>
    </source>
</reference>
<keyword evidence="3 4" id="KW-0012">Acyltransferase</keyword>
<keyword evidence="4" id="KW-0963">Cytoplasm</keyword>
<evidence type="ECO:0000256" key="3">
    <source>
        <dbReference type="ARBA" id="ARBA00023315"/>
    </source>
</evidence>
<dbReference type="Gene3D" id="3.40.50.880">
    <property type="match status" value="1"/>
</dbReference>
<comment type="catalytic activity">
    <reaction evidence="4">
        <text>L-homoserine + succinyl-CoA = O-succinyl-L-homoserine + CoA</text>
        <dbReference type="Rhea" id="RHEA:22008"/>
        <dbReference type="ChEBI" id="CHEBI:57287"/>
        <dbReference type="ChEBI" id="CHEBI:57292"/>
        <dbReference type="ChEBI" id="CHEBI:57476"/>
        <dbReference type="ChEBI" id="CHEBI:57661"/>
        <dbReference type="EC" id="2.3.1.46"/>
    </reaction>
</comment>
<dbReference type="PANTHER" id="PTHR20919:SF0">
    <property type="entry name" value="HOMOSERINE O-SUCCINYLTRANSFERASE"/>
    <property type="match status" value="1"/>
</dbReference>
<keyword evidence="8" id="KW-1185">Reference proteome</keyword>
<dbReference type="OrthoDB" id="9772423at2"/>
<accession>A0A1I4ABV8</accession>
<dbReference type="SUPFAM" id="SSF52317">
    <property type="entry name" value="Class I glutamine amidotransferase-like"/>
    <property type="match status" value="1"/>
</dbReference>
<dbReference type="AlphaFoldDB" id="A0A1I4ABV8"/>
<proteinExistence type="inferred from homology"/>
<evidence type="ECO:0000256" key="1">
    <source>
        <dbReference type="ARBA" id="ARBA00022605"/>
    </source>
</evidence>
<dbReference type="InterPro" id="IPR029062">
    <property type="entry name" value="Class_I_gatase-like"/>
</dbReference>
<comment type="similarity">
    <text evidence="4">Belongs to the MetA family.</text>
</comment>
<evidence type="ECO:0000256" key="4">
    <source>
        <dbReference type="HAMAP-Rule" id="MF_00295"/>
    </source>
</evidence>
<comment type="subcellular location">
    <subcellularLocation>
        <location evidence="4">Cytoplasm</location>
    </subcellularLocation>
</comment>
<evidence type="ECO:0000256" key="6">
    <source>
        <dbReference type="SAM" id="MobiDB-lite"/>
    </source>
</evidence>
<dbReference type="STRING" id="414703.SAMN04488125_102330"/>
<dbReference type="GO" id="GO:0005737">
    <property type="term" value="C:cytoplasm"/>
    <property type="evidence" value="ECO:0007669"/>
    <property type="project" value="UniProtKB-SubCell"/>
</dbReference>
<dbReference type="Pfam" id="PF04204">
    <property type="entry name" value="HTS"/>
    <property type="match status" value="1"/>
</dbReference>
<feature type="binding site" evidence="4">
    <location>
        <position position="241"/>
    </location>
    <ligand>
        <name>substrate</name>
    </ligand>
</feature>
<gene>
    <name evidence="4" type="primary">metAS</name>
    <name evidence="7" type="ORF">SAMN04488125_102330</name>
</gene>
<dbReference type="EMBL" id="FOSV01000002">
    <property type="protein sequence ID" value="SFK53888.1"/>
    <property type="molecule type" value="Genomic_DNA"/>
</dbReference>
<dbReference type="HAMAP" id="MF_00295">
    <property type="entry name" value="MetA_acyltransf"/>
    <property type="match status" value="1"/>
</dbReference>
<comment type="pathway">
    <text evidence="4">Amino-acid biosynthesis; L-methionine biosynthesis via de novo pathway; O-succinyl-L-homoserine from L-homoserine: step 1/1.</text>
</comment>
<evidence type="ECO:0000256" key="5">
    <source>
        <dbReference type="PIRSR" id="PIRSR000450-1"/>
    </source>
</evidence>
<dbReference type="NCBIfam" id="NF003776">
    <property type="entry name" value="PRK05368.1-3"/>
    <property type="match status" value="1"/>
</dbReference>
<feature type="site" description="Important for substrate specificity" evidence="4">
    <location>
        <position position="184"/>
    </location>
</feature>
<dbReference type="PIRSF" id="PIRSF000450">
    <property type="entry name" value="H_ser_succinyltr"/>
    <property type="match status" value="1"/>
</dbReference>
<keyword evidence="2 4" id="KW-0808">Transferase</keyword>
<feature type="binding site" evidence="4">
    <location>
        <position position="156"/>
    </location>
    <ligand>
        <name>substrate</name>
    </ligand>
</feature>
<evidence type="ECO:0000313" key="7">
    <source>
        <dbReference type="EMBL" id="SFK53888.1"/>
    </source>
</evidence>
<keyword evidence="4" id="KW-0486">Methionine biosynthesis</keyword>
<dbReference type="EC" id="2.3.1.46" evidence="4"/>
<dbReference type="InterPro" id="IPR033752">
    <property type="entry name" value="MetA_family"/>
</dbReference>
<organism evidence="7 8">
    <name type="scientific">Methylorubrum salsuginis</name>
    <dbReference type="NCBI Taxonomy" id="414703"/>
    <lineage>
        <taxon>Bacteria</taxon>
        <taxon>Pseudomonadati</taxon>
        <taxon>Pseudomonadota</taxon>
        <taxon>Alphaproteobacteria</taxon>
        <taxon>Hyphomicrobiales</taxon>
        <taxon>Methylobacteriaceae</taxon>
        <taxon>Methylorubrum</taxon>
    </lineage>
</organism>
<keyword evidence="1 4" id="KW-0028">Amino-acid biosynthesis</keyword>
<dbReference type="GO" id="GO:0004414">
    <property type="term" value="F:homoserine O-acetyltransferase activity"/>
    <property type="evidence" value="ECO:0007669"/>
    <property type="project" value="UniProtKB-UniRule"/>
</dbReference>
<dbReference type="RefSeq" id="WP_091942309.1">
    <property type="nucleotide sequence ID" value="NZ_FOSV01000002.1"/>
</dbReference>
<dbReference type="GO" id="GO:0008899">
    <property type="term" value="F:homoserine O-succinyltransferase activity"/>
    <property type="evidence" value="ECO:0007669"/>
    <property type="project" value="UniProtKB-EC"/>
</dbReference>
<comment type="function">
    <text evidence="4">Transfers a succinyl group from succinyl-CoA to L-homoserine, forming succinyl-L-homoserine.</text>
</comment>
<dbReference type="Proteomes" id="UP000198804">
    <property type="component" value="Unassembled WGS sequence"/>
</dbReference>
<name>A0A1I4ABV8_9HYPH</name>
<evidence type="ECO:0000313" key="8">
    <source>
        <dbReference type="Proteomes" id="UP000198804"/>
    </source>
</evidence>
<comment type="caution">
    <text evidence="4">Lacks conserved residue(s) required for the propagation of feature annotation.</text>
</comment>
<feature type="active site" description="Acyl-thioester intermediate" evidence="4 5">
    <location>
        <position position="135"/>
    </location>
</feature>
<feature type="region of interest" description="Disordered" evidence="6">
    <location>
        <begin position="1"/>
        <end position="20"/>
    </location>
</feature>
<evidence type="ECO:0000256" key="2">
    <source>
        <dbReference type="ARBA" id="ARBA00022679"/>
    </source>
</evidence>
<feature type="active site" evidence="4">
    <location>
        <position position="229"/>
    </location>
</feature>
<feature type="site" description="Important for acyl-CoA specificity" evidence="4">
    <location>
        <position position="102"/>
    </location>
</feature>